<gene>
    <name evidence="1" type="ORF">CMN54_14230</name>
</gene>
<dbReference type="EMBL" id="NZEX01000171">
    <property type="protein sequence ID" value="MAH64568.1"/>
    <property type="molecule type" value="Genomic_DNA"/>
</dbReference>
<organism evidence="1 2">
    <name type="scientific">SAR324 cluster bacterium</name>
    <dbReference type="NCBI Taxonomy" id="2024889"/>
    <lineage>
        <taxon>Bacteria</taxon>
        <taxon>Deltaproteobacteria</taxon>
        <taxon>SAR324 cluster</taxon>
    </lineage>
</organism>
<dbReference type="AlphaFoldDB" id="A0A2D6YMZ4"/>
<sequence length="21" mass="2384">MLGRVPTEEEIKFLKQSGSSF</sequence>
<evidence type="ECO:0000313" key="2">
    <source>
        <dbReference type="Proteomes" id="UP000226525"/>
    </source>
</evidence>
<accession>A0A2D6YMZ4</accession>
<name>A0A2D6YMZ4_9DELT</name>
<evidence type="ECO:0000313" key="1">
    <source>
        <dbReference type="EMBL" id="MAH64568.1"/>
    </source>
</evidence>
<dbReference type="Proteomes" id="UP000226525">
    <property type="component" value="Unassembled WGS sequence"/>
</dbReference>
<protein>
    <submittedName>
        <fullName evidence="1">Uncharacterized protein</fullName>
    </submittedName>
</protein>
<proteinExistence type="predicted"/>
<comment type="caution">
    <text evidence="1">The sequence shown here is derived from an EMBL/GenBank/DDBJ whole genome shotgun (WGS) entry which is preliminary data.</text>
</comment>
<reference evidence="2" key="1">
    <citation type="submission" date="2017-09" db="EMBL/GenBank/DDBJ databases">
        <title>The Reconstruction of 2,631 Draft Metagenome-Assembled Genomes from the Global Oceans.</title>
        <authorList>
            <person name="Tully B.J."/>
            <person name="Graham E.D."/>
            <person name="Heidelberg J.F."/>
        </authorList>
    </citation>
    <scope>NUCLEOTIDE SEQUENCE [LARGE SCALE GENOMIC DNA]</scope>
</reference>